<dbReference type="OrthoDB" id="21502at10239"/>
<keyword evidence="2" id="KW-0540">Nuclease</keyword>
<keyword evidence="3" id="KW-1185">Reference proteome</keyword>
<dbReference type="KEGG" id="vg:10329571"/>
<dbReference type="Proteomes" id="UP000006532">
    <property type="component" value="Segment"/>
</dbReference>
<accession>E3SNF2</accession>
<keyword evidence="2" id="KW-0378">Hydrolase</keyword>
<evidence type="ECO:0000313" key="2">
    <source>
        <dbReference type="EMBL" id="ADO99069.1"/>
    </source>
</evidence>
<organism evidence="2 3">
    <name type="scientific">Prochlorococcus phage P-SSM7</name>
    <dbReference type="NCBI Taxonomy" id="445688"/>
    <lineage>
        <taxon>Viruses</taxon>
        <taxon>Duplodnaviria</taxon>
        <taxon>Heunggongvirae</taxon>
        <taxon>Uroviricota</taxon>
        <taxon>Caudoviricetes</taxon>
        <taxon>Pantevenvirales</taxon>
        <taxon>Kyanoviridae</taxon>
        <taxon>Palaemonvirus</taxon>
        <taxon>Palaemonvirus pssm7</taxon>
    </lineage>
</organism>
<evidence type="ECO:0000313" key="3">
    <source>
        <dbReference type="Proteomes" id="UP000006532"/>
    </source>
</evidence>
<dbReference type="GeneID" id="10329571"/>
<evidence type="ECO:0000259" key="1">
    <source>
        <dbReference type="Pfam" id="PF13640"/>
    </source>
</evidence>
<keyword evidence="2" id="KW-0255">Endonuclease</keyword>
<dbReference type="RefSeq" id="YP_004324865.1">
    <property type="nucleotide sequence ID" value="NC_015290.1"/>
</dbReference>
<proteinExistence type="predicted"/>
<dbReference type="GO" id="GO:0004519">
    <property type="term" value="F:endonuclease activity"/>
    <property type="evidence" value="ECO:0007669"/>
    <property type="project" value="UniProtKB-KW"/>
</dbReference>
<gene>
    <name evidence="2" type="primary">denV</name>
    <name evidence="2" type="ORF">PSSM7_034</name>
</gene>
<name>E3SNF2_9CAUD</name>
<protein>
    <submittedName>
        <fullName evidence="2">DNA endonuclease V</fullName>
    </submittedName>
</protein>
<dbReference type="Pfam" id="PF13640">
    <property type="entry name" value="2OG-FeII_Oxy_3"/>
    <property type="match status" value="1"/>
</dbReference>
<sequence>MIDIEVIDNFLDQSYIDLVEDWILRHGKWSYRPNISGDPWGKIQNPWFHGLGIKIHDPSCPERDTFDSTGYTIMIPAILKIQETFGLPLNLMESCIRARFDMTLKAPENSIHDPHVDFNDPHYACILYINDSDGDTVIYNQRNLKDTFTIKKTISPKKNRLVFFNGAYCHTGHSPSKHQNRILLNSNYYIPL</sequence>
<feature type="domain" description="Prolyl 4-hydroxylase alpha subunit Fe(2+) 2OG dioxygenase" evidence="1">
    <location>
        <begin position="112"/>
        <end position="188"/>
    </location>
</feature>
<dbReference type="InterPro" id="IPR044862">
    <property type="entry name" value="Pro_4_hyd_alph_FE2OG_OXY"/>
</dbReference>
<dbReference type="Gene3D" id="2.60.120.620">
    <property type="entry name" value="q2cbj1_9rhob like domain"/>
    <property type="match status" value="1"/>
</dbReference>
<reference evidence="2 3" key="1">
    <citation type="journal article" date="2010" name="Environ. Microbiol.">
        <title>Genomic analysis of oceanic cyanobacterial myoviruses compared with T4-like myoviruses from diverse hosts and environments.</title>
        <authorList>
            <person name="Sullivan M.B."/>
            <person name="Huang K.H."/>
            <person name="Ignacio-Espinoza J.C."/>
            <person name="Berlin A.M."/>
            <person name="Kelly L."/>
            <person name="Weigele P.R."/>
            <person name="DeFrancesco A.S."/>
            <person name="Kern S.E."/>
            <person name="Thompson L.R."/>
            <person name="Young S."/>
            <person name="Yandava C."/>
            <person name="Fu R."/>
            <person name="Krastins B."/>
            <person name="Chase M."/>
            <person name="Sarracino D."/>
            <person name="Osburne M.S."/>
            <person name="Henn M.R."/>
            <person name="Chisholm S.W."/>
        </authorList>
    </citation>
    <scope>NUCLEOTIDE SEQUENCE [LARGE SCALE GENOMIC DNA]</scope>
    <source>
        <strain evidence="2">NATL1A-15</strain>
    </source>
</reference>
<dbReference type="EMBL" id="GU071103">
    <property type="protein sequence ID" value="ADO99069.1"/>
    <property type="molecule type" value="Genomic_DNA"/>
</dbReference>